<reference evidence="2" key="1">
    <citation type="submission" date="2021-01" db="EMBL/GenBank/DDBJ databases">
        <authorList>
            <person name="Corre E."/>
            <person name="Pelletier E."/>
            <person name="Niang G."/>
            <person name="Scheremetjew M."/>
            <person name="Finn R."/>
            <person name="Kale V."/>
            <person name="Holt S."/>
            <person name="Cochrane G."/>
            <person name="Meng A."/>
            <person name="Brown T."/>
            <person name="Cohen L."/>
        </authorList>
    </citation>
    <scope>NUCLEOTIDE SEQUENCE</scope>
    <source>
        <strain evidence="2">308</strain>
    </source>
</reference>
<protein>
    <submittedName>
        <fullName evidence="2">Uncharacterized protein</fullName>
    </submittedName>
</protein>
<evidence type="ECO:0000313" key="2">
    <source>
        <dbReference type="EMBL" id="CAD8874920.1"/>
    </source>
</evidence>
<accession>A0A7S1B558</accession>
<feature type="compositionally biased region" description="Basic residues" evidence="1">
    <location>
        <begin position="135"/>
        <end position="153"/>
    </location>
</feature>
<gene>
    <name evidence="2" type="ORF">CHYS00102_LOCUS2095</name>
</gene>
<feature type="region of interest" description="Disordered" evidence="1">
    <location>
        <begin position="123"/>
        <end position="162"/>
    </location>
</feature>
<feature type="region of interest" description="Disordered" evidence="1">
    <location>
        <begin position="40"/>
        <end position="84"/>
    </location>
</feature>
<dbReference type="EMBL" id="HBFR01003063">
    <property type="protein sequence ID" value="CAD8874920.1"/>
    <property type="molecule type" value="Transcribed_RNA"/>
</dbReference>
<dbReference type="AlphaFoldDB" id="A0A7S1B558"/>
<sequence length="311" mass="35104">MGNPTPELVFSGRRTRGNAPIMEKLASNVAKEPVFAIQPPIPEFTLSQESDDNSRSKEFTKGQRGDERSEGMLHTSEDDGEDFNNYLRWSDKEYRQRWDAAISEKKISSPVPFPSFEEYKNRSVAEVKTSDVPTRKRPRDRPKKATRRVKHPPKKVETDERVTSASSAVVPLLQGTLTFNPSTHQHVIKGTWNFVGADLDVSPSQHFQFIRDLPSDANSPSFLPLDGIYQGSFNMLVPDGKGKKNKGKKKIVAVSEHDVYLNFIKDNDHSDDDHYKIIGQGKNKFGKFEVTGHAKKNSVDGTATIELRKKY</sequence>
<name>A0A7S1B558_9STRA</name>
<feature type="compositionally biased region" description="Basic and acidic residues" evidence="1">
    <location>
        <begin position="52"/>
        <end position="77"/>
    </location>
</feature>
<organism evidence="2">
    <name type="scientific">Corethron hystrix</name>
    <dbReference type="NCBI Taxonomy" id="216773"/>
    <lineage>
        <taxon>Eukaryota</taxon>
        <taxon>Sar</taxon>
        <taxon>Stramenopiles</taxon>
        <taxon>Ochrophyta</taxon>
        <taxon>Bacillariophyta</taxon>
        <taxon>Coscinodiscophyceae</taxon>
        <taxon>Corethrophycidae</taxon>
        <taxon>Corethrales</taxon>
        <taxon>Corethraceae</taxon>
        <taxon>Corethron</taxon>
    </lineage>
</organism>
<proteinExistence type="predicted"/>
<evidence type="ECO:0000256" key="1">
    <source>
        <dbReference type="SAM" id="MobiDB-lite"/>
    </source>
</evidence>